<proteinExistence type="inferred from homology"/>
<feature type="domain" description="FAD-binding" evidence="6">
    <location>
        <begin position="7"/>
        <end position="374"/>
    </location>
</feature>
<keyword evidence="5" id="KW-0503">Monooxygenase</keyword>
<dbReference type="SUPFAM" id="SSF51905">
    <property type="entry name" value="FAD/NAD(P)-binding domain"/>
    <property type="match status" value="1"/>
</dbReference>
<accession>A0AAD5T520</accession>
<keyword evidence="2" id="KW-0285">Flavoprotein</keyword>
<dbReference type="PANTHER" id="PTHR13789">
    <property type="entry name" value="MONOOXYGENASE"/>
    <property type="match status" value="1"/>
</dbReference>
<evidence type="ECO:0000256" key="3">
    <source>
        <dbReference type="ARBA" id="ARBA00022827"/>
    </source>
</evidence>
<gene>
    <name evidence="7" type="ORF">HK100_007876</name>
</gene>
<dbReference type="InterPro" id="IPR036188">
    <property type="entry name" value="FAD/NAD-bd_sf"/>
</dbReference>
<dbReference type="Gene3D" id="3.50.50.60">
    <property type="entry name" value="FAD/NAD(P)-binding domain"/>
    <property type="match status" value="1"/>
</dbReference>
<name>A0AAD5T520_9FUNG</name>
<reference evidence="7" key="1">
    <citation type="submission" date="2020-05" db="EMBL/GenBank/DDBJ databases">
        <title>Phylogenomic resolution of chytrid fungi.</title>
        <authorList>
            <person name="Stajich J.E."/>
            <person name="Amses K."/>
            <person name="Simmons R."/>
            <person name="Seto K."/>
            <person name="Myers J."/>
            <person name="Bonds A."/>
            <person name="Quandt C.A."/>
            <person name="Barry K."/>
            <person name="Liu P."/>
            <person name="Grigoriev I."/>
            <person name="Longcore J.E."/>
            <person name="James T.Y."/>
        </authorList>
    </citation>
    <scope>NUCLEOTIDE SEQUENCE</scope>
    <source>
        <strain evidence="7">JEL0513</strain>
    </source>
</reference>
<dbReference type="GO" id="GO:0071949">
    <property type="term" value="F:FAD binding"/>
    <property type="evidence" value="ECO:0007669"/>
    <property type="project" value="InterPro"/>
</dbReference>
<evidence type="ECO:0000256" key="5">
    <source>
        <dbReference type="ARBA" id="ARBA00023033"/>
    </source>
</evidence>
<dbReference type="AlphaFoldDB" id="A0AAD5T520"/>
<comment type="caution">
    <text evidence="7">The sequence shown here is derived from an EMBL/GenBank/DDBJ whole genome shotgun (WGS) entry which is preliminary data.</text>
</comment>
<keyword evidence="3" id="KW-0274">FAD</keyword>
<evidence type="ECO:0000259" key="6">
    <source>
        <dbReference type="Pfam" id="PF01494"/>
    </source>
</evidence>
<evidence type="ECO:0000313" key="7">
    <source>
        <dbReference type="EMBL" id="KAJ3130610.1"/>
    </source>
</evidence>
<comment type="similarity">
    <text evidence="1">Belongs to the paxM FAD-dependent monooxygenase family.</text>
</comment>
<dbReference type="Proteomes" id="UP001211907">
    <property type="component" value="Unassembled WGS sequence"/>
</dbReference>
<keyword evidence="8" id="KW-1185">Reference proteome</keyword>
<dbReference type="EMBL" id="JADGJH010000375">
    <property type="protein sequence ID" value="KAJ3130610.1"/>
    <property type="molecule type" value="Genomic_DNA"/>
</dbReference>
<dbReference type="InterPro" id="IPR050493">
    <property type="entry name" value="FAD-dep_Monooxygenase_BioMet"/>
</dbReference>
<dbReference type="GO" id="GO:0004497">
    <property type="term" value="F:monooxygenase activity"/>
    <property type="evidence" value="ECO:0007669"/>
    <property type="project" value="UniProtKB-KW"/>
</dbReference>
<evidence type="ECO:0000256" key="1">
    <source>
        <dbReference type="ARBA" id="ARBA00007992"/>
    </source>
</evidence>
<evidence type="ECO:0000256" key="4">
    <source>
        <dbReference type="ARBA" id="ARBA00023002"/>
    </source>
</evidence>
<evidence type="ECO:0000256" key="2">
    <source>
        <dbReference type="ARBA" id="ARBA00022630"/>
    </source>
</evidence>
<organism evidence="7 8">
    <name type="scientific">Physocladia obscura</name>
    <dbReference type="NCBI Taxonomy" id="109957"/>
    <lineage>
        <taxon>Eukaryota</taxon>
        <taxon>Fungi</taxon>
        <taxon>Fungi incertae sedis</taxon>
        <taxon>Chytridiomycota</taxon>
        <taxon>Chytridiomycota incertae sedis</taxon>
        <taxon>Chytridiomycetes</taxon>
        <taxon>Chytridiales</taxon>
        <taxon>Chytriomycetaceae</taxon>
        <taxon>Physocladia</taxon>
    </lineage>
</organism>
<dbReference type="InterPro" id="IPR002938">
    <property type="entry name" value="FAD-bd"/>
</dbReference>
<sequence>MSKDIMKVVIIGSGLVGAATAIALRKAGHECTLYDQVNLAEAAAKATGGIVAVDFGDSGGSVMLRSNALRVIRDLGLLHEVMANSSPNILTHFQKIDGSAPIVHKTMEEVARIEPEKDLQAPRQIMRSKLHSIFVTAAHKAGVKTIVGKKAIRVEETTDRGVNIRFVDGSGVYGDLVVGADGIHSVTRRQIFGEETKPKFTGVIGYIGVVDLQVNNIALDQTCSFFVDRMKKHLVSTFKVSEKLAAIQVMVFGDPDPEEEEGYRPYSDLPKHSARLGDLIESWGVPKNIAEMMRKSFRISPASIYDLPDLTAYHKGHVVLLGDSAHGMVPNAGLGLGAGIEDVGVFFELLQKYPDEKDLDTVLRLYSAIRVPSATFQSNNSRTLAEQFYSTTFGSSGGQFLLRLFINAINYNLYQPIKEVYDCKKVVERAIAKEKNEAQ</sequence>
<dbReference type="PANTHER" id="PTHR13789:SF309">
    <property type="entry name" value="PUTATIVE (AFU_ORTHOLOGUE AFUA_6G14510)-RELATED"/>
    <property type="match status" value="1"/>
</dbReference>
<dbReference type="PRINTS" id="PR00420">
    <property type="entry name" value="RNGMNOXGNASE"/>
</dbReference>
<keyword evidence="4" id="KW-0560">Oxidoreductase</keyword>
<protein>
    <recommendedName>
        <fullName evidence="6">FAD-binding domain-containing protein</fullName>
    </recommendedName>
</protein>
<dbReference type="Pfam" id="PF01494">
    <property type="entry name" value="FAD_binding_3"/>
    <property type="match status" value="1"/>
</dbReference>
<evidence type="ECO:0000313" key="8">
    <source>
        <dbReference type="Proteomes" id="UP001211907"/>
    </source>
</evidence>